<keyword evidence="3" id="KW-0378">Hydrolase</keyword>
<dbReference type="VEuPathDB" id="FungiDB:I302_03021"/>
<dbReference type="InterPro" id="IPR038248">
    <property type="entry name" value="Dicer_dimer_sf"/>
</dbReference>
<feature type="compositionally biased region" description="Basic and acidic residues" evidence="6">
    <location>
        <begin position="70"/>
        <end position="89"/>
    </location>
</feature>
<reference evidence="9" key="4">
    <citation type="submission" date="2024-02" db="EMBL/GenBank/DDBJ databases">
        <title>Comparative genomics of Cryptococcus and Kwoniella reveals pathogenesis evolution and contrasting modes of karyotype evolution via chromosome fusion or intercentromeric recombination.</title>
        <authorList>
            <person name="Coelho M.A."/>
            <person name="David-Palma M."/>
            <person name="Shea T."/>
            <person name="Bowers K."/>
            <person name="McGinley-Smith S."/>
            <person name="Mohammad A.W."/>
            <person name="Gnirke A."/>
            <person name="Yurkov A.M."/>
            <person name="Nowrousian M."/>
            <person name="Sun S."/>
            <person name="Cuomo C.A."/>
            <person name="Heitman J."/>
        </authorList>
    </citation>
    <scope>NUCLEOTIDE SEQUENCE</scope>
    <source>
        <strain evidence="9">CBS 10118</strain>
    </source>
</reference>
<dbReference type="PANTHER" id="PTHR14950">
    <property type="entry name" value="DICER-RELATED"/>
    <property type="match status" value="1"/>
</dbReference>
<dbReference type="SUPFAM" id="SSF69065">
    <property type="entry name" value="RNase III domain-like"/>
    <property type="match status" value="2"/>
</dbReference>
<dbReference type="Gene3D" id="1.10.1520.10">
    <property type="entry name" value="Ribonuclease III domain"/>
    <property type="match status" value="2"/>
</dbReference>
<dbReference type="SMART" id="SM00535">
    <property type="entry name" value="RIBOc"/>
    <property type="match status" value="1"/>
</dbReference>
<dbReference type="OrthoDB" id="416741at2759"/>
<reference evidence="8" key="3">
    <citation type="submission" date="2014-01" db="EMBL/GenBank/DDBJ databases">
        <title>Evolution of pathogenesis and genome organization in the Tremellales.</title>
        <authorList>
            <person name="Cuomo C."/>
            <person name="Litvintseva A."/>
            <person name="Heitman J."/>
            <person name="Chen Y."/>
            <person name="Sun S."/>
            <person name="Springer D."/>
            <person name="Dromer F."/>
            <person name="Young S."/>
            <person name="Zeng Q."/>
            <person name="Chapman S."/>
            <person name="Gujja S."/>
            <person name="Saif S."/>
            <person name="Birren B."/>
        </authorList>
    </citation>
    <scope>NUCLEOTIDE SEQUENCE</scope>
    <source>
        <strain evidence="8">CBS 10118</strain>
    </source>
</reference>
<protein>
    <recommendedName>
        <fullName evidence="7">RNase III domain-containing protein</fullName>
    </recommendedName>
</protein>
<evidence type="ECO:0000256" key="4">
    <source>
        <dbReference type="ARBA" id="ARBA00022806"/>
    </source>
</evidence>
<reference evidence="9" key="2">
    <citation type="submission" date="2013-07" db="EMBL/GenBank/DDBJ databases">
        <authorList>
            <consortium name="The Broad Institute Genome Sequencing Platform"/>
            <person name="Cuomo C."/>
            <person name="Litvintseva A."/>
            <person name="Chen Y."/>
            <person name="Heitman J."/>
            <person name="Sun S."/>
            <person name="Springer D."/>
            <person name="Dromer F."/>
            <person name="Young S.K."/>
            <person name="Zeng Q."/>
            <person name="Gargeya S."/>
            <person name="Fitzgerald M."/>
            <person name="Abouelleil A."/>
            <person name="Alvarado L."/>
            <person name="Berlin A.M."/>
            <person name="Chapman S.B."/>
            <person name="Dewar J."/>
            <person name="Goldberg J."/>
            <person name="Griggs A."/>
            <person name="Gujja S."/>
            <person name="Hansen M."/>
            <person name="Howarth C."/>
            <person name="Imamovic A."/>
            <person name="Larimer J."/>
            <person name="McCowan C."/>
            <person name="Murphy C."/>
            <person name="Pearson M."/>
            <person name="Priest M."/>
            <person name="Roberts A."/>
            <person name="Saif S."/>
            <person name="Shea T."/>
            <person name="Sykes S."/>
            <person name="Wortman J."/>
            <person name="Nusbaum C."/>
            <person name="Birren B."/>
        </authorList>
    </citation>
    <scope>NUCLEOTIDE SEQUENCE</scope>
    <source>
        <strain evidence="9">CBS 10118</strain>
    </source>
</reference>
<feature type="compositionally biased region" description="Low complexity" evidence="6">
    <location>
        <begin position="310"/>
        <end position="328"/>
    </location>
</feature>
<feature type="domain" description="RNase III" evidence="7">
    <location>
        <begin position="941"/>
        <end position="1101"/>
    </location>
</feature>
<dbReference type="PANTHER" id="PTHR14950:SF37">
    <property type="entry name" value="ENDORIBONUCLEASE DICER"/>
    <property type="match status" value="1"/>
</dbReference>
<reference evidence="8" key="1">
    <citation type="submission" date="2013-07" db="EMBL/GenBank/DDBJ databases">
        <title>The Genome Sequence of Cryptococcus bestiolae CBS10118.</title>
        <authorList>
            <consortium name="The Broad Institute Genome Sequencing Platform"/>
            <person name="Cuomo C."/>
            <person name="Litvintseva A."/>
            <person name="Chen Y."/>
            <person name="Heitman J."/>
            <person name="Sun S."/>
            <person name="Springer D."/>
            <person name="Dromer F."/>
            <person name="Young S.K."/>
            <person name="Zeng Q."/>
            <person name="Gargeya S."/>
            <person name="Fitzgerald M."/>
            <person name="Abouelleil A."/>
            <person name="Alvarado L."/>
            <person name="Berlin A.M."/>
            <person name="Chapman S.B."/>
            <person name="Dewar J."/>
            <person name="Goldberg J."/>
            <person name="Griggs A."/>
            <person name="Gujja S."/>
            <person name="Hansen M."/>
            <person name="Howarth C."/>
            <person name="Imamovic A."/>
            <person name="Larimer J."/>
            <person name="McCowan C."/>
            <person name="Murphy C."/>
            <person name="Pearson M."/>
            <person name="Priest M."/>
            <person name="Roberts A."/>
            <person name="Saif S."/>
            <person name="Shea T."/>
            <person name="Sykes S."/>
            <person name="Wortman J."/>
            <person name="Nusbaum C."/>
            <person name="Birren B."/>
        </authorList>
    </citation>
    <scope>NUCLEOTIDE SEQUENCE [LARGE SCALE GENOMIC DNA]</scope>
    <source>
        <strain evidence="8">CBS 10118</strain>
    </source>
</reference>
<keyword evidence="10" id="KW-1185">Reference proteome</keyword>
<dbReference type="GO" id="GO:0004525">
    <property type="term" value="F:ribonuclease III activity"/>
    <property type="evidence" value="ECO:0007669"/>
    <property type="project" value="InterPro"/>
</dbReference>
<dbReference type="Pfam" id="PF00636">
    <property type="entry name" value="Ribonuclease_3"/>
    <property type="match status" value="2"/>
</dbReference>
<dbReference type="STRING" id="1296100.A0A1B9GAX8"/>
<feature type="compositionally biased region" description="Low complexity" evidence="6">
    <location>
        <begin position="141"/>
        <end position="173"/>
    </location>
</feature>
<dbReference type="InterPro" id="IPR000999">
    <property type="entry name" value="RNase_III_dom"/>
</dbReference>
<dbReference type="GO" id="GO:0003723">
    <property type="term" value="F:RNA binding"/>
    <property type="evidence" value="ECO:0007669"/>
    <property type="project" value="TreeGrafter"/>
</dbReference>
<dbReference type="CDD" id="cd00593">
    <property type="entry name" value="RIBOc"/>
    <property type="match status" value="2"/>
</dbReference>
<evidence type="ECO:0000313" key="10">
    <source>
        <dbReference type="Proteomes" id="UP000092730"/>
    </source>
</evidence>
<feature type="region of interest" description="Disordered" evidence="6">
    <location>
        <begin position="1"/>
        <end position="173"/>
    </location>
</feature>
<organism evidence="8">
    <name type="scientific">Kwoniella bestiolae CBS 10118</name>
    <dbReference type="NCBI Taxonomy" id="1296100"/>
    <lineage>
        <taxon>Eukaryota</taxon>
        <taxon>Fungi</taxon>
        <taxon>Dikarya</taxon>
        <taxon>Basidiomycota</taxon>
        <taxon>Agaricomycotina</taxon>
        <taxon>Tremellomycetes</taxon>
        <taxon>Tremellales</taxon>
        <taxon>Cryptococcaceae</taxon>
        <taxon>Kwoniella</taxon>
    </lineage>
</organism>
<keyword evidence="2" id="KW-0547">Nucleotide-binding</keyword>
<evidence type="ECO:0000256" key="2">
    <source>
        <dbReference type="ARBA" id="ARBA00022741"/>
    </source>
</evidence>
<dbReference type="GO" id="GO:0005634">
    <property type="term" value="C:nucleus"/>
    <property type="evidence" value="ECO:0007669"/>
    <property type="project" value="TreeGrafter"/>
</dbReference>
<dbReference type="GO" id="GO:0004386">
    <property type="term" value="F:helicase activity"/>
    <property type="evidence" value="ECO:0007669"/>
    <property type="project" value="UniProtKB-KW"/>
</dbReference>
<feature type="compositionally biased region" description="Polar residues" evidence="6">
    <location>
        <begin position="109"/>
        <end position="119"/>
    </location>
</feature>
<evidence type="ECO:0000256" key="1">
    <source>
        <dbReference type="ARBA" id="ARBA00022737"/>
    </source>
</evidence>
<dbReference type="Pfam" id="PF03368">
    <property type="entry name" value="Dicer_dimer"/>
    <property type="match status" value="1"/>
</dbReference>
<dbReference type="GO" id="GO:0005524">
    <property type="term" value="F:ATP binding"/>
    <property type="evidence" value="ECO:0007669"/>
    <property type="project" value="UniProtKB-KW"/>
</dbReference>
<dbReference type="GO" id="GO:0005737">
    <property type="term" value="C:cytoplasm"/>
    <property type="evidence" value="ECO:0007669"/>
    <property type="project" value="TreeGrafter"/>
</dbReference>
<keyword evidence="1" id="KW-0677">Repeat</keyword>
<dbReference type="InterPro" id="IPR005034">
    <property type="entry name" value="Dicer_dimerisation"/>
</dbReference>
<keyword evidence="4" id="KW-0347">Helicase</keyword>
<dbReference type="Gene3D" id="3.30.160.380">
    <property type="entry name" value="Dicer dimerisation domain"/>
    <property type="match status" value="1"/>
</dbReference>
<dbReference type="InterPro" id="IPR036389">
    <property type="entry name" value="RNase_III_sf"/>
</dbReference>
<dbReference type="EMBL" id="CP144542">
    <property type="protein sequence ID" value="WVW82307.1"/>
    <property type="molecule type" value="Genomic_DNA"/>
</dbReference>
<name>A0A1B9GAX8_9TREE</name>
<dbReference type="EMBL" id="KI894019">
    <property type="protein sequence ID" value="OCF28170.1"/>
    <property type="molecule type" value="Genomic_DNA"/>
</dbReference>
<gene>
    <name evidence="8" type="ORF">I302_03021</name>
    <name evidence="9" type="ORF">I302_104313</name>
</gene>
<feature type="region of interest" description="Disordered" evidence="6">
    <location>
        <begin position="310"/>
        <end position="342"/>
    </location>
</feature>
<evidence type="ECO:0000256" key="6">
    <source>
        <dbReference type="SAM" id="MobiDB-lite"/>
    </source>
</evidence>
<feature type="compositionally biased region" description="Basic residues" evidence="6">
    <location>
        <begin position="44"/>
        <end position="53"/>
    </location>
</feature>
<sequence length="1228" mass="136867">MNGEEEKMKGNGGTEKEKTTKEKKKRIKRDIPPHIDENSLTPRSLKKLKKNRKVTGTPLEGEEGITSAEVVREDQIPTKKKDKKRKEGLEELLTGTAVVKSPTKKRKTPSAQEDITAPTSKRRKNKHPDSTIPLARLSHDTPNPTSTTTSIPMTSTTLINQSTNPMSSTPNTTFTTRNGTTLTLNNAGTYLLWWGHAVGYDNLKTTHHDIPSPSPSLSKPIVSNTLQRKLDTAKLEGRALPTQEIPTHQASLRACSIELPGVGIVHSAQTREGGWPNKKLAKQSASFEAIRYLYEVGRLDDDLKAIISSSSSNSEISTESTTCTSVSINTDPGISTPDQHLSTGEMNADVHQRDEENRSIREIRLSIKSRSTLRWDEQKRLIKERLPPSASESSLIPTGQFGLGKYESYVSPPFWAESPPLHPDSLYATTLELVVSSPHQKNYRIDEICRKMCLITSRPLDIFGNEHGTIDLNLTVGDQQLPDTLRSKFRMVDYGRLRKWSGENFDKALGFTERLLRAELQKPFKGGLEDVKWLLVPLKADFNYGLSSEKHKKRKKGGKRKLSEKDISWDEITRIVDGPINTSIYMDDLDILKTQCHDRMITSPSEFSKRSYINKVRFDLNPSSPHPLIPGKTILESLPLIARLGYTKQPILEVESTTPYKSGGIINSLTYPLKSEINYVIPELTKLHCIPSSIYRTGTVLPCLMDELDSILIANHLNTKILGGAVDPKLMVQALTSPNSNAGLSKNYERLEFLGDTLLKFVVTIHQHLFESKSTLKNINLDRHVITSNRSLAHNALGVGLHRYIRTKRFRAKEWLPRDWILNWAELMGEADKGKSQMSFNAKLRGLRSEDVLGVNEVGDKVLADVLEAVIGASYLTSRDLDDVLAVSQALGIPIKGLNTWSDLKYLVPPPSSTTTTVKPGAKTEEANYLKVFKAKKNIILGYEFKDESMMNTILSLDMNAPGRKDTFDRYRLLGNAILDYLVVEYLFDKYPEEGPSALHLMKASRCTEGARSALSAELGLLDLLRNGTNETQVRITKIRKALKAAKAKNDALRSRTSEGGSEGPNVEVGLGLEYWAEVSTSLVTSEPLEALFGAILHDSSFDLNPVRKLFEDRVSPFLEKYGCPPRSWESDPKVELLQFLQSKGCGITNLLIERNHITPLPPPVSAQGKEGEGEEEVIVTFHGVEVARERVEVGLGFKAVKRCCAFTLNYLKVQGGFERLCDCSMGK</sequence>
<feature type="domain" description="RNase III" evidence="7">
    <location>
        <begin position="714"/>
        <end position="879"/>
    </location>
</feature>
<evidence type="ECO:0000313" key="8">
    <source>
        <dbReference type="EMBL" id="OCF28170.1"/>
    </source>
</evidence>
<evidence type="ECO:0000256" key="3">
    <source>
        <dbReference type="ARBA" id="ARBA00022801"/>
    </source>
</evidence>
<keyword evidence="5" id="KW-0067">ATP-binding</keyword>
<dbReference type="GO" id="GO:0030422">
    <property type="term" value="P:siRNA processing"/>
    <property type="evidence" value="ECO:0007669"/>
    <property type="project" value="TreeGrafter"/>
</dbReference>
<dbReference type="GeneID" id="30207420"/>
<proteinExistence type="predicted"/>
<evidence type="ECO:0000259" key="7">
    <source>
        <dbReference type="PROSITE" id="PS50142"/>
    </source>
</evidence>
<dbReference type="KEGG" id="kbi:30207420"/>
<dbReference type="RefSeq" id="XP_019049240.1">
    <property type="nucleotide sequence ID" value="XM_019189678.1"/>
</dbReference>
<dbReference type="PROSITE" id="PS50142">
    <property type="entry name" value="RNASE_3_2"/>
    <property type="match status" value="2"/>
</dbReference>
<feature type="compositionally biased region" description="Basic and acidic residues" evidence="6">
    <location>
        <begin position="1"/>
        <end position="20"/>
    </location>
</feature>
<evidence type="ECO:0000313" key="9">
    <source>
        <dbReference type="EMBL" id="WVW82307.1"/>
    </source>
</evidence>
<evidence type="ECO:0000256" key="5">
    <source>
        <dbReference type="ARBA" id="ARBA00022840"/>
    </source>
</evidence>
<feature type="compositionally biased region" description="Polar residues" evidence="6">
    <location>
        <begin position="329"/>
        <end position="342"/>
    </location>
</feature>
<accession>A0A1B9GAX8</accession>
<dbReference type="Proteomes" id="UP000092730">
    <property type="component" value="Chromosome 2"/>
</dbReference>
<dbReference type="AlphaFoldDB" id="A0A1B9GAX8"/>